<proteinExistence type="inferred from homology"/>
<dbReference type="InterPro" id="IPR004527">
    <property type="entry name" value="Glu-tRNA-ligase_bac/mito"/>
</dbReference>
<reference evidence="15" key="1">
    <citation type="journal article" date="2023" name="Mol. Phylogenet. Evol.">
        <title>Genome-scale phylogeny and comparative genomics of the fungal order Sordariales.</title>
        <authorList>
            <person name="Hensen N."/>
            <person name="Bonometti L."/>
            <person name="Westerberg I."/>
            <person name="Brannstrom I.O."/>
            <person name="Guillou S."/>
            <person name="Cros-Aarteil S."/>
            <person name="Calhoun S."/>
            <person name="Haridas S."/>
            <person name="Kuo A."/>
            <person name="Mondo S."/>
            <person name="Pangilinan J."/>
            <person name="Riley R."/>
            <person name="LaButti K."/>
            <person name="Andreopoulos B."/>
            <person name="Lipzen A."/>
            <person name="Chen C."/>
            <person name="Yan M."/>
            <person name="Daum C."/>
            <person name="Ng V."/>
            <person name="Clum A."/>
            <person name="Steindorff A."/>
            <person name="Ohm R.A."/>
            <person name="Martin F."/>
            <person name="Silar P."/>
            <person name="Natvig D.O."/>
            <person name="Lalanne C."/>
            <person name="Gautier V."/>
            <person name="Ament-Velasquez S.L."/>
            <person name="Kruys A."/>
            <person name="Hutchinson M.I."/>
            <person name="Powell A.J."/>
            <person name="Barry K."/>
            <person name="Miller A.N."/>
            <person name="Grigoriev I.V."/>
            <person name="Debuchy R."/>
            <person name="Gladieux P."/>
            <person name="Hiltunen Thoren M."/>
            <person name="Johannesson H."/>
        </authorList>
    </citation>
    <scope>NUCLEOTIDE SEQUENCE</scope>
    <source>
        <strain evidence="15">CBS 955.72</strain>
    </source>
</reference>
<dbReference type="EMBL" id="JAUIQD010000003">
    <property type="protein sequence ID" value="KAK3357015.1"/>
    <property type="molecule type" value="Genomic_DNA"/>
</dbReference>
<dbReference type="InterPro" id="IPR008925">
    <property type="entry name" value="aa_tRNA-synth_I_cd-bd_sf"/>
</dbReference>
<evidence type="ECO:0000256" key="3">
    <source>
        <dbReference type="ARBA" id="ARBA00012835"/>
    </source>
</evidence>
<dbReference type="SUPFAM" id="SSF48163">
    <property type="entry name" value="An anticodon-binding domain of class I aminoacyl-tRNA synthetases"/>
    <property type="match status" value="1"/>
</dbReference>
<comment type="similarity">
    <text evidence="2">Belongs to the class-I aminoacyl-tRNA synthetase family. Glutamate--tRNA ligase type 1 subfamily.</text>
</comment>
<evidence type="ECO:0000256" key="4">
    <source>
        <dbReference type="ARBA" id="ARBA00022598"/>
    </source>
</evidence>
<dbReference type="GO" id="GO:0006424">
    <property type="term" value="P:glutamyl-tRNA aminoacylation"/>
    <property type="evidence" value="ECO:0007669"/>
    <property type="project" value="InterPro"/>
</dbReference>
<evidence type="ECO:0000256" key="12">
    <source>
        <dbReference type="SAM" id="MobiDB-lite"/>
    </source>
</evidence>
<dbReference type="GO" id="GO:0005739">
    <property type="term" value="C:mitochondrion"/>
    <property type="evidence" value="ECO:0007669"/>
    <property type="project" value="UniProtKB-SubCell"/>
</dbReference>
<evidence type="ECO:0000256" key="1">
    <source>
        <dbReference type="ARBA" id="ARBA00004173"/>
    </source>
</evidence>
<dbReference type="InterPro" id="IPR020058">
    <property type="entry name" value="Glu/Gln-tRNA-synth_Ib_cat-dom"/>
</dbReference>
<keyword evidence="5 11" id="KW-0547">Nucleotide-binding</keyword>
<feature type="domain" description="Aminoacyl-tRNA synthetase class I anticodon-binding" evidence="14">
    <location>
        <begin position="567"/>
        <end position="602"/>
    </location>
</feature>
<reference evidence="15" key="2">
    <citation type="submission" date="2023-06" db="EMBL/GenBank/DDBJ databases">
        <authorList>
            <consortium name="Lawrence Berkeley National Laboratory"/>
            <person name="Haridas S."/>
            <person name="Hensen N."/>
            <person name="Bonometti L."/>
            <person name="Westerberg I."/>
            <person name="Brannstrom I.O."/>
            <person name="Guillou S."/>
            <person name="Cros-Aarteil S."/>
            <person name="Calhoun S."/>
            <person name="Kuo A."/>
            <person name="Mondo S."/>
            <person name="Pangilinan J."/>
            <person name="Riley R."/>
            <person name="Labutti K."/>
            <person name="Andreopoulos B."/>
            <person name="Lipzen A."/>
            <person name="Chen C."/>
            <person name="Yanf M."/>
            <person name="Daum C."/>
            <person name="Ng V."/>
            <person name="Clum A."/>
            <person name="Steindorff A."/>
            <person name="Ohm R."/>
            <person name="Martin F."/>
            <person name="Silar P."/>
            <person name="Natvig D."/>
            <person name="Lalanne C."/>
            <person name="Gautier V."/>
            <person name="Ament-Velasquez S.L."/>
            <person name="Kruys A."/>
            <person name="Hutchinson M.I."/>
            <person name="Powell A.J."/>
            <person name="Barry K."/>
            <person name="Miller A.N."/>
            <person name="Grigoriev I.V."/>
            <person name="Debuchy R."/>
            <person name="Gladieux P."/>
            <person name="Thoren M.H."/>
            <person name="Johannesson H."/>
        </authorList>
    </citation>
    <scope>NUCLEOTIDE SEQUENCE</scope>
    <source>
        <strain evidence="15">CBS 955.72</strain>
    </source>
</reference>
<evidence type="ECO:0000259" key="14">
    <source>
        <dbReference type="Pfam" id="PF19269"/>
    </source>
</evidence>
<feature type="region of interest" description="Disordered" evidence="12">
    <location>
        <begin position="34"/>
        <end position="63"/>
    </location>
</feature>
<dbReference type="NCBIfam" id="TIGR00464">
    <property type="entry name" value="gltX_bact"/>
    <property type="match status" value="1"/>
</dbReference>
<dbReference type="FunFam" id="3.40.50.620:FF:000045">
    <property type="entry name" value="Glutamate--tRNA ligase, mitochondrial"/>
    <property type="match status" value="1"/>
</dbReference>
<feature type="compositionally biased region" description="Gly residues" evidence="12">
    <location>
        <begin position="36"/>
        <end position="48"/>
    </location>
</feature>
<sequence length="615" mass="69045">MRGMVLPLRPTCLPCAHTRLRVTLLFLRCRSFSTGSGSGPGSRLGIGSTGRSRTELPHHPCRTRFAPSPTGYMHLGSLRTALYNFLVAKATGGQLILRIEDTDQTRLVPDAEKRVMQDLKWAGLNWDEGPDVGGKFGPYRQSERLPLYHEHAKTLLGTGKAYRCFCTPEELDVYKRTRHEQSLPDHYPGTCRHVSPEESKDRASRGEAFAVRFKVEGKAATTAQDIIYGQYTKKELEEDFIIMKRDGFPTYHFANVIDDHFMEINYVIRGAEWLVSTPKHVQLYDAFGWQPPKFAHLGLLVNEDRQKLSKRFAGTTLSYYQEKNILPAALLNFVLLQGWGQSQGKPNIMNLEDMIANASLKYSKGDIIVDTRKLWFFQDKHLRRALEAPPPGSFNRCSIDPILKETLVIPIRTIIDSVQHADETEQATKAPVPPAGLDLLSIQLPVSTMQLSTDRLVRERYVLAALRATKPPDAEGIAAWVADNRYLFWRVPDHLSGLSLAEAAFPAEVSLGGTKTGTLDAVQYVLDCVGKVPVETWTEETFEKLVPAMAHYITMVEGAEEDKHLGFRLMRWALFGSVKGPALGKVMMVLGRQETIKRLEVAVDTITKVEGWGRK</sequence>
<evidence type="ECO:0000256" key="7">
    <source>
        <dbReference type="ARBA" id="ARBA00022917"/>
    </source>
</evidence>
<dbReference type="Pfam" id="PF19269">
    <property type="entry name" value="Anticodon_2"/>
    <property type="match status" value="1"/>
</dbReference>
<dbReference type="GO" id="GO:0004818">
    <property type="term" value="F:glutamate-tRNA ligase activity"/>
    <property type="evidence" value="ECO:0007669"/>
    <property type="project" value="UniProtKB-EC"/>
</dbReference>
<dbReference type="GO" id="GO:0005524">
    <property type="term" value="F:ATP binding"/>
    <property type="evidence" value="ECO:0007669"/>
    <property type="project" value="UniProtKB-KW"/>
</dbReference>
<dbReference type="Gene3D" id="1.10.10.350">
    <property type="match status" value="1"/>
</dbReference>
<dbReference type="InterPro" id="IPR020751">
    <property type="entry name" value="aa-tRNA-synth_I_codon-bd_sub2"/>
</dbReference>
<evidence type="ECO:0000256" key="11">
    <source>
        <dbReference type="RuleBase" id="RU363037"/>
    </source>
</evidence>
<keyword evidence="6 11" id="KW-0067">ATP-binding</keyword>
<organism evidence="15 16">
    <name type="scientific">Lasiosphaeria hispida</name>
    <dbReference type="NCBI Taxonomy" id="260671"/>
    <lineage>
        <taxon>Eukaryota</taxon>
        <taxon>Fungi</taxon>
        <taxon>Dikarya</taxon>
        <taxon>Ascomycota</taxon>
        <taxon>Pezizomycotina</taxon>
        <taxon>Sordariomycetes</taxon>
        <taxon>Sordariomycetidae</taxon>
        <taxon>Sordariales</taxon>
        <taxon>Lasiosphaeriaceae</taxon>
        <taxon>Lasiosphaeria</taxon>
    </lineage>
</organism>
<evidence type="ECO:0000259" key="13">
    <source>
        <dbReference type="Pfam" id="PF00749"/>
    </source>
</evidence>
<dbReference type="PRINTS" id="PR00987">
    <property type="entry name" value="TRNASYNTHGLU"/>
</dbReference>
<dbReference type="Pfam" id="PF00749">
    <property type="entry name" value="tRNA-synt_1c"/>
    <property type="match status" value="1"/>
</dbReference>
<dbReference type="InterPro" id="IPR049940">
    <property type="entry name" value="GluQ/Sye"/>
</dbReference>
<accession>A0AAJ0HLB6</accession>
<dbReference type="InterPro" id="IPR045462">
    <property type="entry name" value="aa-tRNA-synth_I_cd-bd"/>
</dbReference>
<comment type="caution">
    <text evidence="15">The sequence shown here is derived from an EMBL/GenBank/DDBJ whole genome shotgun (WGS) entry which is preliminary data.</text>
</comment>
<evidence type="ECO:0000256" key="2">
    <source>
        <dbReference type="ARBA" id="ARBA00007894"/>
    </source>
</evidence>
<keyword evidence="8 11" id="KW-0030">Aminoacyl-tRNA synthetase</keyword>
<evidence type="ECO:0000256" key="8">
    <source>
        <dbReference type="ARBA" id="ARBA00023146"/>
    </source>
</evidence>
<name>A0AAJ0HLB6_9PEZI</name>
<evidence type="ECO:0000313" key="15">
    <source>
        <dbReference type="EMBL" id="KAK3357015.1"/>
    </source>
</evidence>
<dbReference type="SUPFAM" id="SSF52374">
    <property type="entry name" value="Nucleotidylyl transferase"/>
    <property type="match status" value="1"/>
</dbReference>
<dbReference type="CDD" id="cd00808">
    <property type="entry name" value="GluRS_core"/>
    <property type="match status" value="1"/>
</dbReference>
<dbReference type="EC" id="6.1.1.17" evidence="3"/>
<evidence type="ECO:0000313" key="16">
    <source>
        <dbReference type="Proteomes" id="UP001275084"/>
    </source>
</evidence>
<keyword evidence="4 11" id="KW-0436">Ligase</keyword>
<dbReference type="HAMAP" id="MF_00022">
    <property type="entry name" value="Glu_tRNA_synth_type1"/>
    <property type="match status" value="1"/>
</dbReference>
<dbReference type="AlphaFoldDB" id="A0AAJ0HLB6"/>
<evidence type="ECO:0000256" key="6">
    <source>
        <dbReference type="ARBA" id="ARBA00022840"/>
    </source>
</evidence>
<dbReference type="PANTHER" id="PTHR43311:SF2">
    <property type="entry name" value="GLUTAMATE--TRNA LIGASE, MITOCHONDRIAL-RELATED"/>
    <property type="match status" value="1"/>
</dbReference>
<protein>
    <recommendedName>
        <fullName evidence="10">Glutamate--tRNA ligase, mitochondrial</fullName>
        <ecNumber evidence="3">6.1.1.17</ecNumber>
    </recommendedName>
    <alternativeName>
        <fullName evidence="9">Glutamyl-tRNA synthetase</fullName>
    </alternativeName>
</protein>
<gene>
    <name evidence="15" type="ORF">B0T25DRAFT_144555</name>
</gene>
<keyword evidence="7 11" id="KW-0648">Protein biosynthesis</keyword>
<evidence type="ECO:0000256" key="10">
    <source>
        <dbReference type="ARBA" id="ARBA00072917"/>
    </source>
</evidence>
<dbReference type="Gene3D" id="3.40.50.620">
    <property type="entry name" value="HUPs"/>
    <property type="match status" value="1"/>
</dbReference>
<dbReference type="Proteomes" id="UP001275084">
    <property type="component" value="Unassembled WGS sequence"/>
</dbReference>
<dbReference type="PANTHER" id="PTHR43311">
    <property type="entry name" value="GLUTAMATE--TRNA LIGASE"/>
    <property type="match status" value="1"/>
</dbReference>
<keyword evidence="16" id="KW-1185">Reference proteome</keyword>
<dbReference type="InterPro" id="IPR014729">
    <property type="entry name" value="Rossmann-like_a/b/a_fold"/>
</dbReference>
<feature type="domain" description="Glutamyl/glutaminyl-tRNA synthetase class Ib catalytic" evidence="13">
    <location>
        <begin position="62"/>
        <end position="375"/>
    </location>
</feature>
<dbReference type="GO" id="GO:0008270">
    <property type="term" value="F:zinc ion binding"/>
    <property type="evidence" value="ECO:0007669"/>
    <property type="project" value="InterPro"/>
</dbReference>
<evidence type="ECO:0000256" key="9">
    <source>
        <dbReference type="ARBA" id="ARBA00030865"/>
    </source>
</evidence>
<comment type="subcellular location">
    <subcellularLocation>
        <location evidence="1">Mitochondrion</location>
    </subcellularLocation>
</comment>
<dbReference type="GO" id="GO:0000049">
    <property type="term" value="F:tRNA binding"/>
    <property type="evidence" value="ECO:0007669"/>
    <property type="project" value="InterPro"/>
</dbReference>
<dbReference type="InterPro" id="IPR000924">
    <property type="entry name" value="Glu/Gln-tRNA-synth"/>
</dbReference>
<dbReference type="InterPro" id="IPR033910">
    <property type="entry name" value="GluRS_core"/>
</dbReference>
<evidence type="ECO:0000256" key="5">
    <source>
        <dbReference type="ARBA" id="ARBA00022741"/>
    </source>
</evidence>